<keyword evidence="4 5" id="KW-0119">Carbohydrate metabolism</keyword>
<comment type="similarity">
    <text evidence="2 5">Belongs to the aldose epimerase family.</text>
</comment>
<feature type="binding site" evidence="8">
    <location>
        <begin position="186"/>
        <end position="188"/>
    </location>
    <ligand>
        <name>beta-D-galactose</name>
        <dbReference type="ChEBI" id="CHEBI:27667"/>
    </ligand>
</feature>
<evidence type="ECO:0000256" key="7">
    <source>
        <dbReference type="PIRSR" id="PIRSR005096-2"/>
    </source>
</evidence>
<dbReference type="GO" id="GO:0005737">
    <property type="term" value="C:cytoplasm"/>
    <property type="evidence" value="ECO:0007669"/>
    <property type="project" value="TreeGrafter"/>
</dbReference>
<dbReference type="RefSeq" id="WP_047783742.1">
    <property type="nucleotide sequence ID" value="NZ_JZWI01000006.1"/>
</dbReference>
<feature type="binding site" evidence="7">
    <location>
        <position position="255"/>
    </location>
    <ligand>
        <name>beta-D-galactose</name>
        <dbReference type="ChEBI" id="CHEBI:27667"/>
    </ligand>
</feature>
<accession>A0A0H2M5U5</accession>
<dbReference type="PANTHER" id="PTHR10091:SF0">
    <property type="entry name" value="GALACTOSE MUTAROTASE"/>
    <property type="match status" value="1"/>
</dbReference>
<reference evidence="9 10" key="1">
    <citation type="submission" date="2015-03" db="EMBL/GenBank/DDBJ databases">
        <title>Genome sequence of Variovorax paradoxus TBEA6.</title>
        <authorList>
            <person name="Poehlein A."/>
            <person name="Schuldes J."/>
            <person name="Wuebbeler J.H."/>
            <person name="Hiessl S."/>
            <person name="Steinbuechel A."/>
            <person name="Daniel R."/>
        </authorList>
    </citation>
    <scope>NUCLEOTIDE SEQUENCE [LARGE SCALE GENOMIC DNA]</scope>
    <source>
        <strain evidence="9 10">TBEA6</strain>
    </source>
</reference>
<evidence type="ECO:0000256" key="5">
    <source>
        <dbReference type="PIRNR" id="PIRNR005096"/>
    </source>
</evidence>
<evidence type="ECO:0000256" key="6">
    <source>
        <dbReference type="PIRSR" id="PIRSR005096-1"/>
    </source>
</evidence>
<keyword evidence="3 5" id="KW-0413">Isomerase</keyword>
<feature type="active site" description="Proton acceptor" evidence="6">
    <location>
        <position position="320"/>
    </location>
</feature>
<feature type="binding site" evidence="8">
    <location>
        <begin position="82"/>
        <end position="83"/>
    </location>
    <ligand>
        <name>beta-D-galactose</name>
        <dbReference type="ChEBI" id="CHEBI:27667"/>
    </ligand>
</feature>
<dbReference type="EC" id="5.1.3.3" evidence="5"/>
<dbReference type="CDD" id="cd09019">
    <property type="entry name" value="galactose_mutarotase_like"/>
    <property type="match status" value="1"/>
</dbReference>
<evidence type="ECO:0000313" key="10">
    <source>
        <dbReference type="Proteomes" id="UP000035170"/>
    </source>
</evidence>
<protein>
    <recommendedName>
        <fullName evidence="5">Aldose 1-epimerase</fullName>
        <ecNumber evidence="5">5.1.3.3</ecNumber>
    </recommendedName>
</protein>
<evidence type="ECO:0000256" key="8">
    <source>
        <dbReference type="PIRSR" id="PIRSR005096-3"/>
    </source>
</evidence>
<evidence type="ECO:0000256" key="4">
    <source>
        <dbReference type="ARBA" id="ARBA00023277"/>
    </source>
</evidence>
<evidence type="ECO:0000256" key="1">
    <source>
        <dbReference type="ARBA" id="ARBA00005028"/>
    </source>
</evidence>
<keyword evidence="10" id="KW-1185">Reference proteome</keyword>
<dbReference type="UniPathway" id="UPA00242"/>
<dbReference type="Proteomes" id="UP000035170">
    <property type="component" value="Unassembled WGS sequence"/>
</dbReference>
<sequence>MNSSITTREFGRMPDGRIVTEYTLDNGRGLRLSAINHGGIVTALQVPDRYGHSGNIVLGLPTLADYLSPHPHFGTIVGRYANRIAGGRFTLDGVVHQLSLNNGANSLHGGHQGFGTRFWQIEPVPADSAAGDIAIDLRYTSADGEEGFPGEVQVTVRYALSTSENAWRIGYRAVTDRTTVLNLSHHDYFNLAGEGAVLDHRLTIPASRYCPVDAGLIPLGLAPVAGTPFDFRVATPIGERIDAPHEQLRTAGGYDHNWVLDREPAGMALAARLEHPPSGRVMEVHTTEPAVQFYSGNFLDGSLRGPDGESFRRGAGLCLETQHYPDSPNQPDFPSTVLRPNEVFSSTTLHRFGTLA</sequence>
<feature type="active site" description="Proton donor" evidence="6">
    <location>
        <position position="186"/>
    </location>
</feature>
<dbReference type="GO" id="GO:0004034">
    <property type="term" value="F:aldose 1-epimerase activity"/>
    <property type="evidence" value="ECO:0007669"/>
    <property type="project" value="UniProtKB-EC"/>
</dbReference>
<comment type="pathway">
    <text evidence="1 5">Carbohydrate metabolism; hexose metabolism.</text>
</comment>
<name>A0A0H2M5U5_VARPD</name>
<dbReference type="PIRSF" id="PIRSF005096">
    <property type="entry name" value="GALM"/>
    <property type="match status" value="1"/>
</dbReference>
<dbReference type="EMBL" id="JZWI01000006">
    <property type="protein sequence ID" value="KLN57743.1"/>
    <property type="molecule type" value="Genomic_DNA"/>
</dbReference>
<organism evidence="9 10">
    <name type="scientific">Variovorax paradoxus</name>
    <dbReference type="NCBI Taxonomy" id="34073"/>
    <lineage>
        <taxon>Bacteria</taxon>
        <taxon>Pseudomonadati</taxon>
        <taxon>Pseudomonadota</taxon>
        <taxon>Betaproteobacteria</taxon>
        <taxon>Burkholderiales</taxon>
        <taxon>Comamonadaceae</taxon>
        <taxon>Variovorax</taxon>
    </lineage>
</organism>
<dbReference type="PANTHER" id="PTHR10091">
    <property type="entry name" value="ALDOSE-1-EPIMERASE"/>
    <property type="match status" value="1"/>
</dbReference>
<dbReference type="Gene3D" id="2.70.98.10">
    <property type="match status" value="1"/>
</dbReference>
<dbReference type="GO" id="GO:0006006">
    <property type="term" value="P:glucose metabolic process"/>
    <property type="evidence" value="ECO:0007669"/>
    <property type="project" value="TreeGrafter"/>
</dbReference>
<dbReference type="Pfam" id="PF01263">
    <property type="entry name" value="Aldose_epim"/>
    <property type="match status" value="1"/>
</dbReference>
<proteinExistence type="inferred from homology"/>
<dbReference type="PATRIC" id="fig|34073.19.peg.1278"/>
<evidence type="ECO:0000256" key="2">
    <source>
        <dbReference type="ARBA" id="ARBA00006206"/>
    </source>
</evidence>
<dbReference type="NCBIfam" id="NF008277">
    <property type="entry name" value="PRK11055.1"/>
    <property type="match status" value="1"/>
</dbReference>
<dbReference type="AlphaFoldDB" id="A0A0H2M5U5"/>
<evidence type="ECO:0000313" key="9">
    <source>
        <dbReference type="EMBL" id="KLN57743.1"/>
    </source>
</evidence>
<dbReference type="GO" id="GO:0030246">
    <property type="term" value="F:carbohydrate binding"/>
    <property type="evidence" value="ECO:0007669"/>
    <property type="project" value="InterPro"/>
</dbReference>
<dbReference type="InterPro" id="IPR015443">
    <property type="entry name" value="Aldose_1-epimerase"/>
</dbReference>
<comment type="caution">
    <text evidence="9">The sequence shown here is derived from an EMBL/GenBank/DDBJ whole genome shotgun (WGS) entry which is preliminary data.</text>
</comment>
<gene>
    <name evidence="9" type="primary">mro</name>
    <name evidence="9" type="ORF">VPARA_12560</name>
</gene>
<comment type="catalytic activity">
    <reaction evidence="5">
        <text>alpha-D-glucose = beta-D-glucose</text>
        <dbReference type="Rhea" id="RHEA:10264"/>
        <dbReference type="ChEBI" id="CHEBI:15903"/>
        <dbReference type="ChEBI" id="CHEBI:17925"/>
        <dbReference type="EC" id="5.1.3.3"/>
    </reaction>
</comment>
<dbReference type="InterPro" id="IPR011013">
    <property type="entry name" value="Gal_mutarotase_sf_dom"/>
</dbReference>
<dbReference type="InterPro" id="IPR008183">
    <property type="entry name" value="Aldose_1/G6P_1-epimerase"/>
</dbReference>
<dbReference type="InterPro" id="IPR014718">
    <property type="entry name" value="GH-type_carb-bd"/>
</dbReference>
<evidence type="ECO:0000256" key="3">
    <source>
        <dbReference type="ARBA" id="ARBA00023235"/>
    </source>
</evidence>
<dbReference type="SUPFAM" id="SSF74650">
    <property type="entry name" value="Galactose mutarotase-like"/>
    <property type="match status" value="1"/>
</dbReference>
<dbReference type="InterPro" id="IPR047215">
    <property type="entry name" value="Galactose_mutarotase-like"/>
</dbReference>
<dbReference type="GO" id="GO:0033499">
    <property type="term" value="P:galactose catabolic process via UDP-galactose, Leloir pathway"/>
    <property type="evidence" value="ECO:0007669"/>
    <property type="project" value="TreeGrafter"/>
</dbReference>